<evidence type="ECO:0000313" key="2">
    <source>
        <dbReference type="EMBL" id="EFM01997.1"/>
    </source>
</evidence>
<gene>
    <name evidence="2" type="ORF">HMPREF0658_1092</name>
</gene>
<proteinExistence type="predicted"/>
<comment type="caution">
    <text evidence="2">The sequence shown here is derived from an EMBL/GenBank/DDBJ whole genome shotgun (WGS) entry which is preliminary data.</text>
</comment>
<accession>E0NSE1</accession>
<dbReference type="Proteomes" id="UP000004394">
    <property type="component" value="Unassembled WGS sequence"/>
</dbReference>
<dbReference type="SUPFAM" id="SSF49785">
    <property type="entry name" value="Galactose-binding domain-like"/>
    <property type="match status" value="1"/>
</dbReference>
<reference evidence="2" key="1">
    <citation type="submission" date="2010-07" db="EMBL/GenBank/DDBJ databases">
        <authorList>
            <person name="Muzny D."/>
            <person name="Qin X."/>
            <person name="Deng J."/>
            <person name="Jiang H."/>
            <person name="Liu Y."/>
            <person name="Qu J."/>
            <person name="Song X.-Z."/>
            <person name="Zhang L."/>
            <person name="Thornton R."/>
            <person name="Coyle M."/>
            <person name="Francisco L."/>
            <person name="Jackson L."/>
            <person name="Javaid M."/>
            <person name="Korchina V."/>
            <person name="Kovar C."/>
            <person name="Mata R."/>
            <person name="Mathew T."/>
            <person name="Ngo R."/>
            <person name="Nguyen L."/>
            <person name="Nguyen N."/>
            <person name="Okwuonu G."/>
            <person name="Ongeri F."/>
            <person name="Pham C."/>
            <person name="Simmons D."/>
            <person name="Wilczek-Boney K."/>
            <person name="Hale W."/>
            <person name="Jakkamsetti A."/>
            <person name="Pham P."/>
            <person name="Ruth R."/>
            <person name="San Lucas F."/>
            <person name="Warren J."/>
            <person name="Zhang J."/>
            <person name="Zhao Z."/>
            <person name="Zhou C."/>
            <person name="Zhu D."/>
            <person name="Lee S."/>
            <person name="Bess C."/>
            <person name="Blankenburg K."/>
            <person name="Forbes L."/>
            <person name="Fu Q."/>
            <person name="Gubbala S."/>
            <person name="Hirani K."/>
            <person name="Jayaseelan J.C."/>
            <person name="Lara F."/>
            <person name="Munidasa M."/>
            <person name="Palculict T."/>
            <person name="Patil S."/>
            <person name="Pu L.-L."/>
            <person name="Saada N."/>
            <person name="Tang L."/>
            <person name="Weissenberger G."/>
            <person name="Zhu Y."/>
            <person name="Hemphill L."/>
            <person name="Shang Y."/>
            <person name="Youmans B."/>
            <person name="Ayvaz T."/>
            <person name="Ross M."/>
            <person name="Santibanez J."/>
            <person name="Aqrawi P."/>
            <person name="Gross S."/>
            <person name="Joshi V."/>
            <person name="Fowler G."/>
            <person name="Nazareth L."/>
            <person name="Reid J."/>
            <person name="Worley K."/>
            <person name="Petrosino J."/>
            <person name="Highlander S."/>
            <person name="Gibbs R."/>
        </authorList>
    </citation>
    <scope>NUCLEOTIDE SEQUENCE [LARGE SCALE GENOMIC DNA]</scope>
    <source>
        <strain evidence="2">DSM 16973</strain>
    </source>
</reference>
<evidence type="ECO:0000313" key="3">
    <source>
        <dbReference type="Proteomes" id="UP000004394"/>
    </source>
</evidence>
<dbReference type="EMBL" id="AEEI01000035">
    <property type="protein sequence ID" value="EFM01997.1"/>
    <property type="molecule type" value="Genomic_DNA"/>
</dbReference>
<name>E0NSE1_9BACT</name>
<dbReference type="InterPro" id="IPR008979">
    <property type="entry name" value="Galactose-bd-like_sf"/>
</dbReference>
<dbReference type="HOGENOM" id="CLU_399472_0_0_10"/>
<dbReference type="STRING" id="862515.HMPREF0658_1092"/>
<organism evidence="2 3">
    <name type="scientific">Hoylesella marshii DSM 16973 = JCM 13450</name>
    <dbReference type="NCBI Taxonomy" id="862515"/>
    <lineage>
        <taxon>Bacteria</taxon>
        <taxon>Pseudomonadati</taxon>
        <taxon>Bacteroidota</taxon>
        <taxon>Bacteroidia</taxon>
        <taxon>Bacteroidales</taxon>
        <taxon>Prevotellaceae</taxon>
        <taxon>Hoylesella</taxon>
    </lineage>
</organism>
<dbReference type="Gene3D" id="2.60.120.260">
    <property type="entry name" value="Galactose-binding domain-like"/>
    <property type="match status" value="1"/>
</dbReference>
<dbReference type="eggNOG" id="COG3291">
    <property type="taxonomic scope" value="Bacteria"/>
</dbReference>
<dbReference type="NCBIfam" id="NF038128">
    <property type="entry name" value="choice_anch_J"/>
    <property type="match status" value="1"/>
</dbReference>
<dbReference type="AlphaFoldDB" id="E0NSE1"/>
<feature type="chain" id="PRO_5003138175" evidence="1">
    <location>
        <begin position="29"/>
        <end position="698"/>
    </location>
</feature>
<dbReference type="BioCyc" id="PMAR862515-HMP:GMOO-1109-MONOMER"/>
<keyword evidence="1" id="KW-0732">Signal</keyword>
<protein>
    <submittedName>
        <fullName evidence="2">Carbohydrate binding domain protein</fullName>
    </submittedName>
</protein>
<dbReference type="SUPFAM" id="SSF75011">
    <property type="entry name" value="3-carboxy-cis,cis-mucoante lactonizing enzyme"/>
    <property type="match status" value="1"/>
</dbReference>
<feature type="signal peptide" evidence="1">
    <location>
        <begin position="1"/>
        <end position="28"/>
    </location>
</feature>
<sequence length="698" mass="76518">MIHMMKRRFTLWGMALAVLFAVPAASMAAQTDVYLYGHLTSSQKSGQVYGIFRFTSQASDTSIDDVKELKTTPNAGGVKVRNRYYCFNIDNSSGYGNDYYMFIYDVDDNFNLITRTTVPASFVAESQVLAYDPTTQKVYTAYVDGYAGNVLATLDLSRRTKERVGLLDHTKFLAMAFNKEGRLFGITNMGALYEIDKTNANLRYIGSTGVSPADYQQSATFSDYDATTLYWAATTNNTGDLYSVDVTNAQATLIKTFPHEEEFAALWADTKVIAAGAPAAATDLIASFPQGALKGTVSFKAPDTTHSGATLSGTLQYTLFIDDMAAAHGTVEAGQSTSCAVTVSTTGLHDVHIVLSNDKGEGDRATLRNIYIGKDTPSGVESVVLDKGTAPDELVLTWDAPSKGVHGGYVDLAAVKYIVKRMPDDVVVSTHATSPFRDTFRPDVPTMCFYDVTPYIDEESKGLPMSSNKLLVGKPFEVPYAEDFSTNQRVLCYAIEDANADGTTWEYLYEYGYMRISSGDKEKDDWLFTPFIAVKKDKTYKLSFDVRSIAVETIEVKYGIHPMASAMTEALLPVTSVDTDYDWKRLEQTFTATSDAPLFIGFHACNTDVAAGHSLYIDNVKVEEVASTGMEYAKKSQNYRVENGQLTVTGTHAIDTRIYRADGTMLFSGILCPGNVLSLPRGLVIVRVADEVAKLIVE</sequence>
<evidence type="ECO:0000256" key="1">
    <source>
        <dbReference type="SAM" id="SignalP"/>
    </source>
</evidence>
<keyword evidence="3" id="KW-1185">Reference proteome</keyword>